<name>A0A164QTC3_9AGAM</name>
<sequence length="107" mass="12742">MIFQMQTIMKLVTLNHIVSVLSWNGSPKDLLLGVTYQSVPPCSATEFNHREPYDRDRVAYFGILADCSLRRTFLFYFSTGQGIFRKRYHRMFWEHIRFVMKPLVPDY</sequence>
<proteinExistence type="predicted"/>
<dbReference type="AlphaFoldDB" id="A0A164QTC3"/>
<evidence type="ECO:0000313" key="2">
    <source>
        <dbReference type="Proteomes" id="UP000076722"/>
    </source>
</evidence>
<reference evidence="1 2" key="1">
    <citation type="journal article" date="2016" name="Mol. Biol. Evol.">
        <title>Comparative Genomics of Early-Diverging Mushroom-Forming Fungi Provides Insights into the Origins of Lignocellulose Decay Capabilities.</title>
        <authorList>
            <person name="Nagy L.G."/>
            <person name="Riley R."/>
            <person name="Tritt A."/>
            <person name="Adam C."/>
            <person name="Daum C."/>
            <person name="Floudas D."/>
            <person name="Sun H."/>
            <person name="Yadav J.S."/>
            <person name="Pangilinan J."/>
            <person name="Larsson K.H."/>
            <person name="Matsuura K."/>
            <person name="Barry K."/>
            <person name="Labutti K."/>
            <person name="Kuo R."/>
            <person name="Ohm R.A."/>
            <person name="Bhattacharya S.S."/>
            <person name="Shirouzu T."/>
            <person name="Yoshinaga Y."/>
            <person name="Martin F.M."/>
            <person name="Grigoriev I.V."/>
            <person name="Hibbett D.S."/>
        </authorList>
    </citation>
    <scope>NUCLEOTIDE SEQUENCE [LARGE SCALE GENOMIC DNA]</scope>
    <source>
        <strain evidence="1 2">HHB9708</strain>
    </source>
</reference>
<accession>A0A164QTC3</accession>
<dbReference type="Proteomes" id="UP000076722">
    <property type="component" value="Unassembled WGS sequence"/>
</dbReference>
<gene>
    <name evidence="1" type="ORF">SISNIDRAFT_497288</name>
</gene>
<protein>
    <submittedName>
        <fullName evidence="1">Uncharacterized protein</fullName>
    </submittedName>
</protein>
<evidence type="ECO:0000313" key="1">
    <source>
        <dbReference type="EMBL" id="KZS89947.1"/>
    </source>
</evidence>
<organism evidence="1 2">
    <name type="scientific">Sistotremastrum niveocremeum HHB9708</name>
    <dbReference type="NCBI Taxonomy" id="1314777"/>
    <lineage>
        <taxon>Eukaryota</taxon>
        <taxon>Fungi</taxon>
        <taxon>Dikarya</taxon>
        <taxon>Basidiomycota</taxon>
        <taxon>Agaricomycotina</taxon>
        <taxon>Agaricomycetes</taxon>
        <taxon>Sistotremastrales</taxon>
        <taxon>Sistotremastraceae</taxon>
        <taxon>Sertulicium</taxon>
        <taxon>Sertulicium niveocremeum</taxon>
    </lineage>
</organism>
<keyword evidence="2" id="KW-1185">Reference proteome</keyword>
<dbReference type="EMBL" id="KV419424">
    <property type="protein sequence ID" value="KZS89947.1"/>
    <property type="molecule type" value="Genomic_DNA"/>
</dbReference>
<feature type="non-terminal residue" evidence="1">
    <location>
        <position position="107"/>
    </location>
</feature>